<evidence type="ECO:0000259" key="13">
    <source>
        <dbReference type="Pfam" id="PF08172"/>
    </source>
</evidence>
<feature type="region of interest" description="Disordered" evidence="11">
    <location>
        <begin position="451"/>
        <end position="474"/>
    </location>
</feature>
<sequence>MEKDNETWLQQSNEATPAQIWKQINYEQFKEQLEKMSMDIVEKQNHSKTSRKRLTETTKEFKHSSSEEKAKNLNTLLKSYQSEIDRLTTRATFAESCFFQVVQKLYATTDPCLFIAELEEWKWKYQQVVEEKKQLKQELDQFHRETIDVQRQDATIRQLQKQLKQLEEDTERKVAEKSKQLEAEWNETLKNTKAHQESQQSIWTQEIEQYKEKLANLQKAYDSVQNRLFETSHQLEEIRGVKSTEHQILLQELEQSREENRDLNRKISELLLSRNRNVSSSESSEAKDSYSNLVWKDGKIRQLERQLDNLKAQMEECQVSYRQELEDKQQVILKMEMQTKQLEQLLEEAPSLDEVQRLRKQITNLQALQFDHVELFQGEECGKEPTDLETLLMEKNRTLEDQLSHLRVTVQNIEKEKTQYQQQALSLEESLSDQKEVNRKLERALNETLKVHPPPSSISVSLENSSNSSQQSIPEEQGILDIVCQQRDRYKHKMLEYEDQLDKMRERISLLNATVETLRNESRRTSHQVVDSSVSERRKTQWAEKESLSLMLEQGNNDTLTWPETSYAGVSRRWLRQRRSFEKWLYRWSLSILRNRYATLFLFFYIFFLHLFVLFILYRTTHQLGSNESQSLTEAVQLE</sequence>
<keyword evidence="8 10" id="KW-0175">Coiled coil</keyword>
<gene>
    <name evidence="15" type="ORF">GpartN1_g6880.t1</name>
</gene>
<evidence type="ECO:0000256" key="12">
    <source>
        <dbReference type="SAM" id="Phobius"/>
    </source>
</evidence>
<feature type="coiled-coil region" evidence="10">
    <location>
        <begin position="396"/>
        <end position="447"/>
    </location>
</feature>
<proteinExistence type="inferred from homology"/>
<feature type="domain" description="CASP C-terminal" evidence="13">
    <location>
        <begin position="394"/>
        <end position="521"/>
    </location>
</feature>
<evidence type="ECO:0000256" key="4">
    <source>
        <dbReference type="ARBA" id="ARBA00022448"/>
    </source>
</evidence>
<evidence type="ECO:0000256" key="11">
    <source>
        <dbReference type="SAM" id="MobiDB-lite"/>
    </source>
</evidence>
<comment type="subcellular location">
    <subcellularLocation>
        <location evidence="1">Golgi apparatus membrane</location>
        <topology evidence="1">Single-pass type IV membrane protein</topology>
    </subcellularLocation>
</comment>
<evidence type="ECO:0000313" key="16">
    <source>
        <dbReference type="Proteomes" id="UP001061958"/>
    </source>
</evidence>
<name>A0A9C7Q2E7_9RHOD</name>
<evidence type="ECO:0000313" key="15">
    <source>
        <dbReference type="EMBL" id="GJQ15089.1"/>
    </source>
</evidence>
<comment type="similarity">
    <text evidence="2">Belongs to the CASP family.</text>
</comment>
<organism evidence="15 16">
    <name type="scientific">Galdieria partita</name>
    <dbReference type="NCBI Taxonomy" id="83374"/>
    <lineage>
        <taxon>Eukaryota</taxon>
        <taxon>Rhodophyta</taxon>
        <taxon>Bangiophyceae</taxon>
        <taxon>Galdieriales</taxon>
        <taxon>Galdieriaceae</taxon>
        <taxon>Galdieria</taxon>
    </lineage>
</organism>
<keyword evidence="9 12" id="KW-0472">Membrane</keyword>
<dbReference type="EMBL" id="BQMJ01000064">
    <property type="protein sequence ID" value="GJQ15089.1"/>
    <property type="molecule type" value="Genomic_DNA"/>
</dbReference>
<protein>
    <recommendedName>
        <fullName evidence="3">Protein CASP</fullName>
    </recommendedName>
</protein>
<feature type="region of interest" description="Disordered" evidence="11">
    <location>
        <begin position="42"/>
        <end position="67"/>
    </location>
</feature>
<feature type="domain" description="Cux N-terminal" evidence="14">
    <location>
        <begin position="17"/>
        <end position="118"/>
    </location>
</feature>
<keyword evidence="5 12" id="KW-0812">Transmembrane</keyword>
<dbReference type="Pfam" id="PF25398">
    <property type="entry name" value="CUX1_N"/>
    <property type="match status" value="1"/>
</dbReference>
<reference evidence="15" key="2">
    <citation type="submission" date="2022-01" db="EMBL/GenBank/DDBJ databases">
        <authorList>
            <person name="Hirooka S."/>
            <person name="Miyagishima S.Y."/>
        </authorList>
    </citation>
    <scope>NUCLEOTIDE SEQUENCE</scope>
    <source>
        <strain evidence="15">NBRC 102759</strain>
    </source>
</reference>
<keyword evidence="6 12" id="KW-1133">Transmembrane helix</keyword>
<evidence type="ECO:0000256" key="5">
    <source>
        <dbReference type="ARBA" id="ARBA00022692"/>
    </source>
</evidence>
<evidence type="ECO:0000256" key="2">
    <source>
        <dbReference type="ARBA" id="ARBA00006415"/>
    </source>
</evidence>
<reference evidence="15" key="1">
    <citation type="journal article" date="2022" name="Proc. Natl. Acad. Sci. U.S.A.">
        <title>Life cycle and functional genomics of the unicellular red alga Galdieria for elucidating algal and plant evolution and industrial use.</title>
        <authorList>
            <person name="Hirooka S."/>
            <person name="Itabashi T."/>
            <person name="Ichinose T.M."/>
            <person name="Onuma R."/>
            <person name="Fujiwara T."/>
            <person name="Yamashita S."/>
            <person name="Jong L.W."/>
            <person name="Tomita R."/>
            <person name="Iwane A.H."/>
            <person name="Miyagishima S.Y."/>
        </authorList>
    </citation>
    <scope>NUCLEOTIDE SEQUENCE</scope>
    <source>
        <strain evidence="15">NBRC 102759</strain>
    </source>
</reference>
<dbReference type="GO" id="GO:0000139">
    <property type="term" value="C:Golgi membrane"/>
    <property type="evidence" value="ECO:0007669"/>
    <property type="project" value="UniProtKB-SubCell"/>
</dbReference>
<feature type="compositionally biased region" description="Low complexity" evidence="11">
    <location>
        <begin position="457"/>
        <end position="474"/>
    </location>
</feature>
<dbReference type="Proteomes" id="UP001061958">
    <property type="component" value="Unassembled WGS sequence"/>
</dbReference>
<dbReference type="PANTHER" id="PTHR14043:SF2">
    <property type="entry name" value="HOMEOBOX PROTEIN CUT"/>
    <property type="match status" value="1"/>
</dbReference>
<evidence type="ECO:0000256" key="9">
    <source>
        <dbReference type="ARBA" id="ARBA00023136"/>
    </source>
</evidence>
<feature type="coiled-coil region" evidence="10">
    <location>
        <begin position="487"/>
        <end position="521"/>
    </location>
</feature>
<dbReference type="OrthoDB" id="4254at2759"/>
<feature type="compositionally biased region" description="Basic and acidic residues" evidence="11">
    <location>
        <begin position="53"/>
        <end position="67"/>
    </location>
</feature>
<evidence type="ECO:0000256" key="7">
    <source>
        <dbReference type="ARBA" id="ARBA00023034"/>
    </source>
</evidence>
<evidence type="ECO:0000256" key="6">
    <source>
        <dbReference type="ARBA" id="ARBA00022989"/>
    </source>
</evidence>
<comment type="caution">
    <text evidence="15">The sequence shown here is derived from an EMBL/GenBank/DDBJ whole genome shotgun (WGS) entry which is preliminary data.</text>
</comment>
<keyword evidence="4" id="KW-0813">Transport</keyword>
<evidence type="ECO:0000259" key="14">
    <source>
        <dbReference type="Pfam" id="PF25398"/>
    </source>
</evidence>
<feature type="coiled-coil region" evidence="10">
    <location>
        <begin position="118"/>
        <end position="348"/>
    </location>
</feature>
<evidence type="ECO:0000256" key="1">
    <source>
        <dbReference type="ARBA" id="ARBA00004409"/>
    </source>
</evidence>
<dbReference type="AlphaFoldDB" id="A0A9C7Q2E7"/>
<keyword evidence="7" id="KW-0333">Golgi apparatus</keyword>
<dbReference type="Pfam" id="PF08172">
    <property type="entry name" value="CASP_C"/>
    <property type="match status" value="1"/>
</dbReference>
<dbReference type="InterPro" id="IPR012955">
    <property type="entry name" value="CASP_C"/>
</dbReference>
<feature type="transmembrane region" description="Helical" evidence="12">
    <location>
        <begin position="597"/>
        <end position="618"/>
    </location>
</feature>
<dbReference type="InterPro" id="IPR057476">
    <property type="entry name" value="Cux_N"/>
</dbReference>
<accession>A0A9C7Q2E7</accession>
<evidence type="ECO:0000256" key="10">
    <source>
        <dbReference type="SAM" id="Coils"/>
    </source>
</evidence>
<evidence type="ECO:0000256" key="3">
    <source>
        <dbReference type="ARBA" id="ARBA00018691"/>
    </source>
</evidence>
<dbReference type="PANTHER" id="PTHR14043">
    <property type="entry name" value="CCAAT DISPLACEMENT PROTEIN-RELATED"/>
    <property type="match status" value="1"/>
</dbReference>
<dbReference type="GO" id="GO:0006891">
    <property type="term" value="P:intra-Golgi vesicle-mediated transport"/>
    <property type="evidence" value="ECO:0007669"/>
    <property type="project" value="InterPro"/>
</dbReference>
<evidence type="ECO:0000256" key="8">
    <source>
        <dbReference type="ARBA" id="ARBA00023054"/>
    </source>
</evidence>
<keyword evidence="16" id="KW-1185">Reference proteome</keyword>